<dbReference type="EMBL" id="BARS01026598">
    <property type="protein sequence ID" value="GAG02391.1"/>
    <property type="molecule type" value="Genomic_DNA"/>
</dbReference>
<proteinExistence type="predicted"/>
<feature type="non-terminal residue" evidence="1">
    <location>
        <position position="1"/>
    </location>
</feature>
<feature type="non-terminal residue" evidence="1">
    <location>
        <position position="266"/>
    </location>
</feature>
<sequence>YYMSLVDNQYLDPEKYGGKVKPGVVTTTTDAFNIDGSQSQTKTSVKYHYHPVTFLLERVTVPSTKLKVTLPGSSRLQSASYEGKGSVTIGADIFGNTYHTQTTNTYGQIINGQAKITNALTTTESRNIDGSLGQTVSSIDYGYDGKTGLLQWSRLSSGRISARIILKDGTVWEHSASGRVVTVGGDFFGNKYWSESLNEYRVIKGETKLDKVTTATSSINIDGSTSETVREEVLEYHYENNRLSAITNIQDSIVLNHDGFGNKTIT</sequence>
<gene>
    <name evidence="1" type="ORF">S01H1_41904</name>
</gene>
<dbReference type="AlphaFoldDB" id="X0VP96"/>
<comment type="caution">
    <text evidence="1">The sequence shown here is derived from an EMBL/GenBank/DDBJ whole genome shotgun (WGS) entry which is preliminary data.</text>
</comment>
<protein>
    <submittedName>
        <fullName evidence="1">Uncharacterized protein</fullName>
    </submittedName>
</protein>
<evidence type="ECO:0000313" key="1">
    <source>
        <dbReference type="EMBL" id="GAG02391.1"/>
    </source>
</evidence>
<accession>X0VP96</accession>
<organism evidence="1">
    <name type="scientific">marine sediment metagenome</name>
    <dbReference type="NCBI Taxonomy" id="412755"/>
    <lineage>
        <taxon>unclassified sequences</taxon>
        <taxon>metagenomes</taxon>
        <taxon>ecological metagenomes</taxon>
    </lineage>
</organism>
<name>X0VP96_9ZZZZ</name>
<reference evidence="1" key="1">
    <citation type="journal article" date="2014" name="Front. Microbiol.">
        <title>High frequency of phylogenetically diverse reductive dehalogenase-homologous genes in deep subseafloor sedimentary metagenomes.</title>
        <authorList>
            <person name="Kawai M."/>
            <person name="Futagami T."/>
            <person name="Toyoda A."/>
            <person name="Takaki Y."/>
            <person name="Nishi S."/>
            <person name="Hori S."/>
            <person name="Arai W."/>
            <person name="Tsubouchi T."/>
            <person name="Morono Y."/>
            <person name="Uchiyama I."/>
            <person name="Ito T."/>
            <person name="Fujiyama A."/>
            <person name="Inagaki F."/>
            <person name="Takami H."/>
        </authorList>
    </citation>
    <scope>NUCLEOTIDE SEQUENCE</scope>
    <source>
        <strain evidence="1">Expedition CK06-06</strain>
    </source>
</reference>